<evidence type="ECO:0000256" key="1">
    <source>
        <dbReference type="ARBA" id="ARBA00005781"/>
    </source>
</evidence>
<evidence type="ECO:0000313" key="9">
    <source>
        <dbReference type="Proteomes" id="UP000184275"/>
    </source>
</evidence>
<dbReference type="EMBL" id="FRAW01000003">
    <property type="protein sequence ID" value="SHK24083.1"/>
    <property type="molecule type" value="Genomic_DNA"/>
</dbReference>
<dbReference type="PROSITE" id="PS01015">
    <property type="entry name" value="RIBOSOMAL_L19"/>
    <property type="match status" value="1"/>
</dbReference>
<comment type="similarity">
    <text evidence="1 5 6">Belongs to the bacterial ribosomal protein bL19 family.</text>
</comment>
<evidence type="ECO:0000313" key="7">
    <source>
        <dbReference type="EMBL" id="SHK24083.1"/>
    </source>
</evidence>
<dbReference type="Pfam" id="PF01245">
    <property type="entry name" value="Ribosomal_L19"/>
    <property type="match status" value="1"/>
</dbReference>
<dbReference type="FunFam" id="2.30.30.790:FF:000001">
    <property type="entry name" value="50S ribosomal protein L19"/>
    <property type="match status" value="1"/>
</dbReference>
<accession>A0A1T4LUS2</accession>
<dbReference type="InterPro" id="IPR001857">
    <property type="entry name" value="Ribosomal_bL19"/>
</dbReference>
<keyword evidence="2 5" id="KW-0689">Ribosomal protein</keyword>
<name>A0A1M6QVE0_9BACT</name>
<gene>
    <name evidence="5" type="primary">rplS</name>
    <name evidence="8" type="ORF">SAMN02745108_01028</name>
    <name evidence="7" type="ORF">SAMN05720469_10310</name>
</gene>
<dbReference type="NCBIfam" id="TIGR01024">
    <property type="entry name" value="rplS_bact"/>
    <property type="match status" value="1"/>
</dbReference>
<dbReference type="PANTHER" id="PTHR15680">
    <property type="entry name" value="RIBOSOMAL PROTEIN L19"/>
    <property type="match status" value="1"/>
</dbReference>
<keyword evidence="3 5" id="KW-0687">Ribonucleoprotein</keyword>
<evidence type="ECO:0000256" key="6">
    <source>
        <dbReference type="RuleBase" id="RU000559"/>
    </source>
</evidence>
<evidence type="ECO:0000256" key="4">
    <source>
        <dbReference type="ARBA" id="ARBA00035171"/>
    </source>
</evidence>
<dbReference type="RefSeq" id="WP_073302292.1">
    <property type="nucleotide sequence ID" value="NZ_FRAW01000003.1"/>
</dbReference>
<dbReference type="STRING" id="28122.SAMN02745108_01028"/>
<sequence>MSLNIQTIQQENKKTDIPELRAGDTITVNVKVIEGTKERIQPFKGVIIQQKNTGIGETVTVRKMTDGVAIERIFPLHSPRIASLEVNRKGKVRQARIYYMRKLSGKAARIEERVEKQNA</sequence>
<dbReference type="EMBL" id="FUWU01000013">
    <property type="protein sequence ID" value="SJZ58381.1"/>
    <property type="molecule type" value="Genomic_DNA"/>
</dbReference>
<reference evidence="9" key="2">
    <citation type="submission" date="2016-11" db="EMBL/GenBank/DDBJ databases">
        <authorList>
            <person name="Varghese N."/>
            <person name="Submissions S."/>
        </authorList>
    </citation>
    <scope>NUCLEOTIDE SEQUENCE [LARGE SCALE GENOMIC DNA]</scope>
    <source>
        <strain evidence="9">UWOS</strain>
    </source>
</reference>
<reference evidence="8 10" key="3">
    <citation type="submission" date="2017-02" db="EMBL/GenBank/DDBJ databases">
        <authorList>
            <person name="Peterson S.W."/>
        </authorList>
    </citation>
    <scope>NUCLEOTIDE SEQUENCE [LARGE SCALE GENOMIC DNA]</scope>
    <source>
        <strain evidence="8 10">ATCC 43854</strain>
    </source>
</reference>
<dbReference type="PIRSF" id="PIRSF002191">
    <property type="entry name" value="Ribosomal_L19"/>
    <property type="match status" value="1"/>
</dbReference>
<comment type="function">
    <text evidence="5 6">This protein is located at the 30S-50S ribosomal subunit interface and may play a role in the structure and function of the aminoacyl-tRNA binding site.</text>
</comment>
<organism evidence="7 9">
    <name type="scientific">Fibrobacter intestinalis</name>
    <dbReference type="NCBI Taxonomy" id="28122"/>
    <lineage>
        <taxon>Bacteria</taxon>
        <taxon>Pseudomonadati</taxon>
        <taxon>Fibrobacterota</taxon>
        <taxon>Fibrobacteria</taxon>
        <taxon>Fibrobacterales</taxon>
        <taxon>Fibrobacteraceae</taxon>
        <taxon>Fibrobacter</taxon>
    </lineage>
</organism>
<dbReference type="PRINTS" id="PR00061">
    <property type="entry name" value="RIBOSOMALL19"/>
</dbReference>
<dbReference type="InterPro" id="IPR038657">
    <property type="entry name" value="Ribosomal_bL19_sf"/>
</dbReference>
<dbReference type="GO" id="GO:0006412">
    <property type="term" value="P:translation"/>
    <property type="evidence" value="ECO:0007669"/>
    <property type="project" value="UniProtKB-UniRule"/>
</dbReference>
<dbReference type="GO" id="GO:0022625">
    <property type="term" value="C:cytosolic large ribosomal subunit"/>
    <property type="evidence" value="ECO:0007669"/>
    <property type="project" value="TreeGrafter"/>
</dbReference>
<proteinExistence type="inferred from homology"/>
<accession>A0A1M6QVE0</accession>
<dbReference type="InterPro" id="IPR018257">
    <property type="entry name" value="Ribosomal_bL19_CS"/>
</dbReference>
<reference evidence="7" key="1">
    <citation type="submission" date="2016-11" db="EMBL/GenBank/DDBJ databases">
        <authorList>
            <person name="Jaros S."/>
            <person name="Januszkiewicz K."/>
            <person name="Wedrychowicz H."/>
        </authorList>
    </citation>
    <scope>NUCLEOTIDE SEQUENCE [LARGE SCALE GENOMIC DNA]</scope>
    <source>
        <strain evidence="7">UWOS</strain>
    </source>
</reference>
<dbReference type="GO" id="GO:0003735">
    <property type="term" value="F:structural constituent of ribosome"/>
    <property type="evidence" value="ECO:0007669"/>
    <property type="project" value="InterPro"/>
</dbReference>
<evidence type="ECO:0000256" key="5">
    <source>
        <dbReference type="HAMAP-Rule" id="MF_00402"/>
    </source>
</evidence>
<dbReference type="HAMAP" id="MF_00402">
    <property type="entry name" value="Ribosomal_bL19"/>
    <property type="match status" value="1"/>
</dbReference>
<protein>
    <recommendedName>
        <fullName evidence="4 5">Large ribosomal subunit protein bL19</fullName>
    </recommendedName>
</protein>
<evidence type="ECO:0000313" key="8">
    <source>
        <dbReference type="EMBL" id="SJZ58381.1"/>
    </source>
</evidence>
<evidence type="ECO:0000256" key="3">
    <source>
        <dbReference type="ARBA" id="ARBA00023274"/>
    </source>
</evidence>
<dbReference type="InterPro" id="IPR008991">
    <property type="entry name" value="Translation_prot_SH3-like_sf"/>
</dbReference>
<dbReference type="AlphaFoldDB" id="A0A1M6QVE0"/>
<evidence type="ECO:0000256" key="2">
    <source>
        <dbReference type="ARBA" id="ARBA00022980"/>
    </source>
</evidence>
<evidence type="ECO:0000313" key="10">
    <source>
        <dbReference type="Proteomes" id="UP000190449"/>
    </source>
</evidence>
<dbReference type="Proteomes" id="UP000184275">
    <property type="component" value="Unassembled WGS sequence"/>
</dbReference>
<dbReference type="PANTHER" id="PTHR15680:SF9">
    <property type="entry name" value="LARGE RIBOSOMAL SUBUNIT PROTEIN BL19M"/>
    <property type="match status" value="1"/>
</dbReference>
<dbReference type="Proteomes" id="UP000190449">
    <property type="component" value="Unassembled WGS sequence"/>
</dbReference>
<keyword evidence="9" id="KW-1185">Reference proteome</keyword>
<dbReference type="SUPFAM" id="SSF50104">
    <property type="entry name" value="Translation proteins SH3-like domain"/>
    <property type="match status" value="1"/>
</dbReference>
<dbReference type="Gene3D" id="2.30.30.790">
    <property type="match status" value="1"/>
</dbReference>